<accession>K1R7J7</accession>
<dbReference type="AlphaFoldDB" id="K1R7J7"/>
<sequence length="127" mass="14843">MALSIGTKHDVYKKTVGESEAYRNVPEVTIQKALDKIGERNWTLFGKWSSDLATECVMVDLDRYYIRGYRFARLVQSQCFDLLYAEALRRCQDYGLERIISQESGSGLERITYLINFLMKFPRKRKA</sequence>
<dbReference type="HOGENOM" id="CLU_1972615_0_0_1"/>
<organism evidence="1">
    <name type="scientific">Magallana gigas</name>
    <name type="common">Pacific oyster</name>
    <name type="synonym">Crassostrea gigas</name>
    <dbReference type="NCBI Taxonomy" id="29159"/>
    <lineage>
        <taxon>Eukaryota</taxon>
        <taxon>Metazoa</taxon>
        <taxon>Spiralia</taxon>
        <taxon>Lophotrochozoa</taxon>
        <taxon>Mollusca</taxon>
        <taxon>Bivalvia</taxon>
        <taxon>Autobranchia</taxon>
        <taxon>Pteriomorphia</taxon>
        <taxon>Ostreida</taxon>
        <taxon>Ostreoidea</taxon>
        <taxon>Ostreidae</taxon>
        <taxon>Magallana</taxon>
    </lineage>
</organism>
<dbReference type="InParanoid" id="K1R7J7"/>
<name>K1R7J7_MAGGI</name>
<protein>
    <submittedName>
        <fullName evidence="1">Uncharacterized protein</fullName>
    </submittedName>
</protein>
<evidence type="ECO:0000313" key="1">
    <source>
        <dbReference type="EMBL" id="EKC37145.1"/>
    </source>
</evidence>
<proteinExistence type="predicted"/>
<dbReference type="EMBL" id="JH823235">
    <property type="protein sequence ID" value="EKC37145.1"/>
    <property type="molecule type" value="Genomic_DNA"/>
</dbReference>
<reference evidence="1" key="1">
    <citation type="journal article" date="2012" name="Nature">
        <title>The oyster genome reveals stress adaptation and complexity of shell formation.</title>
        <authorList>
            <person name="Zhang G."/>
            <person name="Fang X."/>
            <person name="Guo X."/>
            <person name="Li L."/>
            <person name="Luo R."/>
            <person name="Xu F."/>
            <person name="Yang P."/>
            <person name="Zhang L."/>
            <person name="Wang X."/>
            <person name="Qi H."/>
            <person name="Xiong Z."/>
            <person name="Que H."/>
            <person name="Xie Y."/>
            <person name="Holland P.W."/>
            <person name="Paps J."/>
            <person name="Zhu Y."/>
            <person name="Wu F."/>
            <person name="Chen Y."/>
            <person name="Wang J."/>
            <person name="Peng C."/>
            <person name="Meng J."/>
            <person name="Yang L."/>
            <person name="Liu J."/>
            <person name="Wen B."/>
            <person name="Zhang N."/>
            <person name="Huang Z."/>
            <person name="Zhu Q."/>
            <person name="Feng Y."/>
            <person name="Mount A."/>
            <person name="Hedgecock D."/>
            <person name="Xu Z."/>
            <person name="Liu Y."/>
            <person name="Domazet-Loso T."/>
            <person name="Du Y."/>
            <person name="Sun X."/>
            <person name="Zhang S."/>
            <person name="Liu B."/>
            <person name="Cheng P."/>
            <person name="Jiang X."/>
            <person name="Li J."/>
            <person name="Fan D."/>
            <person name="Wang W."/>
            <person name="Fu W."/>
            <person name="Wang T."/>
            <person name="Wang B."/>
            <person name="Zhang J."/>
            <person name="Peng Z."/>
            <person name="Li Y."/>
            <person name="Li N."/>
            <person name="Wang J."/>
            <person name="Chen M."/>
            <person name="He Y."/>
            <person name="Tan F."/>
            <person name="Song X."/>
            <person name="Zheng Q."/>
            <person name="Huang R."/>
            <person name="Yang H."/>
            <person name="Du X."/>
            <person name="Chen L."/>
            <person name="Yang M."/>
            <person name="Gaffney P.M."/>
            <person name="Wang S."/>
            <person name="Luo L."/>
            <person name="She Z."/>
            <person name="Ming Y."/>
            <person name="Huang W."/>
            <person name="Zhang S."/>
            <person name="Huang B."/>
            <person name="Zhang Y."/>
            <person name="Qu T."/>
            <person name="Ni P."/>
            <person name="Miao G."/>
            <person name="Wang J."/>
            <person name="Wang Q."/>
            <person name="Steinberg C.E."/>
            <person name="Wang H."/>
            <person name="Li N."/>
            <person name="Qian L."/>
            <person name="Zhang G."/>
            <person name="Li Y."/>
            <person name="Yang H."/>
            <person name="Liu X."/>
            <person name="Wang J."/>
            <person name="Yin Y."/>
            <person name="Wang J."/>
        </authorList>
    </citation>
    <scope>NUCLEOTIDE SEQUENCE [LARGE SCALE GENOMIC DNA]</scope>
    <source>
        <strain evidence="1">05x7-T-G4-1.051#20</strain>
    </source>
</reference>
<gene>
    <name evidence="1" type="ORF">CGI_10028378</name>
</gene>